<dbReference type="SMR" id="A0A2U1M6V4"/>
<name>A0A2U1M6V4_ARTAN</name>
<keyword evidence="2" id="KW-1185">Reference proteome</keyword>
<dbReference type="GO" id="GO:0005506">
    <property type="term" value="F:iron ion binding"/>
    <property type="evidence" value="ECO:0007669"/>
    <property type="project" value="InterPro"/>
</dbReference>
<dbReference type="PANTHER" id="PTHR24301:SF2">
    <property type="entry name" value="THROMBOXANE-A SYNTHASE"/>
    <property type="match status" value="1"/>
</dbReference>
<dbReference type="Proteomes" id="UP000245207">
    <property type="component" value="Unassembled WGS sequence"/>
</dbReference>
<dbReference type="InterPro" id="IPR036396">
    <property type="entry name" value="Cyt_P450_sf"/>
</dbReference>
<reference evidence="1 2" key="1">
    <citation type="journal article" date="2018" name="Mol. Plant">
        <title>The genome of Artemisia annua provides insight into the evolution of Asteraceae family and artemisinin biosynthesis.</title>
        <authorList>
            <person name="Shen Q."/>
            <person name="Zhang L."/>
            <person name="Liao Z."/>
            <person name="Wang S."/>
            <person name="Yan T."/>
            <person name="Shi P."/>
            <person name="Liu M."/>
            <person name="Fu X."/>
            <person name="Pan Q."/>
            <person name="Wang Y."/>
            <person name="Lv Z."/>
            <person name="Lu X."/>
            <person name="Zhang F."/>
            <person name="Jiang W."/>
            <person name="Ma Y."/>
            <person name="Chen M."/>
            <person name="Hao X."/>
            <person name="Li L."/>
            <person name="Tang Y."/>
            <person name="Lv G."/>
            <person name="Zhou Y."/>
            <person name="Sun X."/>
            <person name="Brodelius P.E."/>
            <person name="Rose J.K.C."/>
            <person name="Tang K."/>
        </authorList>
    </citation>
    <scope>NUCLEOTIDE SEQUENCE [LARGE SCALE GENOMIC DNA]</scope>
    <source>
        <strain evidence="2">cv. Huhao1</strain>
        <tissue evidence="1">Leaf</tissue>
    </source>
</reference>
<dbReference type="GO" id="GO:0020037">
    <property type="term" value="F:heme binding"/>
    <property type="evidence" value="ECO:0007669"/>
    <property type="project" value="InterPro"/>
</dbReference>
<dbReference type="SUPFAM" id="SSF48264">
    <property type="entry name" value="Cytochrome P450"/>
    <property type="match status" value="1"/>
</dbReference>
<dbReference type="EMBL" id="PKPP01006302">
    <property type="protein sequence ID" value="PWA56969.1"/>
    <property type="molecule type" value="Genomic_DNA"/>
</dbReference>
<proteinExistence type="predicted"/>
<dbReference type="InterPro" id="IPR001128">
    <property type="entry name" value="Cyt_P450"/>
</dbReference>
<organism evidence="1 2">
    <name type="scientific">Artemisia annua</name>
    <name type="common">Sweet wormwood</name>
    <dbReference type="NCBI Taxonomy" id="35608"/>
    <lineage>
        <taxon>Eukaryota</taxon>
        <taxon>Viridiplantae</taxon>
        <taxon>Streptophyta</taxon>
        <taxon>Embryophyta</taxon>
        <taxon>Tracheophyta</taxon>
        <taxon>Spermatophyta</taxon>
        <taxon>Magnoliopsida</taxon>
        <taxon>eudicotyledons</taxon>
        <taxon>Gunneridae</taxon>
        <taxon>Pentapetalae</taxon>
        <taxon>asterids</taxon>
        <taxon>campanulids</taxon>
        <taxon>Asterales</taxon>
        <taxon>Asteraceae</taxon>
        <taxon>Asteroideae</taxon>
        <taxon>Anthemideae</taxon>
        <taxon>Artemisiinae</taxon>
        <taxon>Artemisia</taxon>
    </lineage>
</organism>
<dbReference type="GO" id="GO:0004497">
    <property type="term" value="F:monooxygenase activity"/>
    <property type="evidence" value="ECO:0007669"/>
    <property type="project" value="InterPro"/>
</dbReference>
<dbReference type="PANTHER" id="PTHR24301">
    <property type="entry name" value="THROMBOXANE-A SYNTHASE"/>
    <property type="match status" value="1"/>
</dbReference>
<evidence type="ECO:0000313" key="1">
    <source>
        <dbReference type="EMBL" id="PWA56969.1"/>
    </source>
</evidence>
<evidence type="ECO:0000313" key="2">
    <source>
        <dbReference type="Proteomes" id="UP000245207"/>
    </source>
</evidence>
<sequence length="103" mass="11873">MCCLTRFGVDNESPFELRSGKYVLLEKIVFKRMKDNRRGKKDFLSLILNARESEAVSSKFFTPYYISASTYEKLVAGSTSTSFTLSYVVYLVSRYPEVENKLL</sequence>
<dbReference type="STRING" id="35608.A0A2U1M6V4"/>
<dbReference type="GO" id="GO:0016705">
    <property type="term" value="F:oxidoreductase activity, acting on paired donors, with incorporation or reduction of molecular oxygen"/>
    <property type="evidence" value="ECO:0007669"/>
    <property type="project" value="InterPro"/>
</dbReference>
<gene>
    <name evidence="1" type="ORF">CTI12_AA411720</name>
</gene>
<dbReference type="Gene3D" id="1.10.630.10">
    <property type="entry name" value="Cytochrome P450"/>
    <property type="match status" value="1"/>
</dbReference>
<protein>
    <submittedName>
        <fullName evidence="1">Cytochrome P450 711A1</fullName>
    </submittedName>
</protein>
<dbReference type="OrthoDB" id="1470350at2759"/>
<dbReference type="Pfam" id="PF00067">
    <property type="entry name" value="p450"/>
    <property type="match status" value="1"/>
</dbReference>
<comment type="caution">
    <text evidence="1">The sequence shown here is derived from an EMBL/GenBank/DDBJ whole genome shotgun (WGS) entry which is preliminary data.</text>
</comment>
<dbReference type="AlphaFoldDB" id="A0A2U1M6V4"/>
<accession>A0A2U1M6V4</accession>